<dbReference type="InterPro" id="IPR025995">
    <property type="entry name" value="Tudor-knot"/>
</dbReference>
<dbReference type="Pfam" id="PF11717">
    <property type="entry name" value="Tudor-knot"/>
    <property type="match status" value="1"/>
</dbReference>
<dbReference type="Gene3D" id="2.30.30.140">
    <property type="match status" value="1"/>
</dbReference>
<gene>
    <name evidence="2" type="ORF">V2H41_12215</name>
</gene>
<reference evidence="2 3" key="1">
    <citation type="submission" date="2024-01" db="EMBL/GenBank/DDBJ databases">
        <title>Niabella digestum sp. nov., isolated from waste digestion system.</title>
        <authorList>
            <person name="Zhang L."/>
        </authorList>
    </citation>
    <scope>NUCLEOTIDE SEQUENCE [LARGE SCALE GENOMIC DNA]</scope>
    <source>
        <strain evidence="2 3">A18</strain>
    </source>
</reference>
<protein>
    <submittedName>
        <fullName evidence="2">Tudor-knot domain-containing protein</fullName>
    </submittedName>
</protein>
<proteinExistence type="predicted"/>
<dbReference type="Proteomes" id="UP001357452">
    <property type="component" value="Unassembled WGS sequence"/>
</dbReference>
<dbReference type="RefSeq" id="WP_330975442.1">
    <property type="nucleotide sequence ID" value="NZ_JAZGLY010000008.1"/>
</dbReference>
<evidence type="ECO:0000259" key="1">
    <source>
        <dbReference type="Pfam" id="PF11717"/>
    </source>
</evidence>
<accession>A0ABU7RJ71</accession>
<evidence type="ECO:0000313" key="2">
    <source>
        <dbReference type="EMBL" id="MEE6188038.1"/>
    </source>
</evidence>
<dbReference type="SUPFAM" id="SSF54160">
    <property type="entry name" value="Chromo domain-like"/>
    <property type="match status" value="1"/>
</dbReference>
<dbReference type="InterPro" id="IPR016197">
    <property type="entry name" value="Chromo-like_dom_sf"/>
</dbReference>
<evidence type="ECO:0000313" key="3">
    <source>
        <dbReference type="Proteomes" id="UP001357452"/>
    </source>
</evidence>
<organism evidence="2 3">
    <name type="scientific">Niabella digestorum</name>
    <dbReference type="NCBI Taxonomy" id="3117701"/>
    <lineage>
        <taxon>Bacteria</taxon>
        <taxon>Pseudomonadati</taxon>
        <taxon>Bacteroidota</taxon>
        <taxon>Chitinophagia</taxon>
        <taxon>Chitinophagales</taxon>
        <taxon>Chitinophagaceae</taxon>
        <taxon>Niabella</taxon>
    </lineage>
</organism>
<feature type="domain" description="Tudor-knot" evidence="1">
    <location>
        <begin position="159"/>
        <end position="207"/>
    </location>
</feature>
<comment type="caution">
    <text evidence="2">The sequence shown here is derived from an EMBL/GenBank/DDBJ whole genome shotgun (WGS) entry which is preliminary data.</text>
</comment>
<name>A0ABU7RJ71_9BACT</name>
<dbReference type="EMBL" id="JAZGLY010000008">
    <property type="protein sequence ID" value="MEE6188038.1"/>
    <property type="molecule type" value="Genomic_DNA"/>
</dbReference>
<keyword evidence="3" id="KW-1185">Reference proteome</keyword>
<sequence>MKPKFLLTLLWLMGHYYLYAQKIASEILGKWDVWIPGAVTYVVTNDNRTNMIYQHGAAMNTLTIYNNGKYTWGEYSDNIKIVSPWYAQEGVTYYRISDARKNTYDFWYKKDTDQLIFLAGEVGGHIATGTRLNGKATAPSEIKKPVPTKEKPKAVPTAFKTGQEVLVEWSGSWYNAKILDYKDGQYKIHYIGWGSTWDEWVKPSRIKAKDKK</sequence>